<protein>
    <submittedName>
        <fullName evidence="1">Benzoyl-CoA-dihydrodiol lyase</fullName>
    </submittedName>
</protein>
<accession>A0A4P8IRF7</accession>
<dbReference type="InterPro" id="IPR029045">
    <property type="entry name" value="ClpP/crotonase-like_dom_sf"/>
</dbReference>
<evidence type="ECO:0000313" key="1">
    <source>
        <dbReference type="EMBL" id="QCP49763.1"/>
    </source>
</evidence>
<keyword evidence="2" id="KW-1185">Reference proteome</keyword>
<dbReference type="KEGG" id="tvl:FAZ95_11610"/>
<dbReference type="Proteomes" id="UP000298656">
    <property type="component" value="Chromosome 1"/>
</dbReference>
<dbReference type="AlphaFoldDB" id="A0A4P8IRF7"/>
<reference evidence="1 2" key="1">
    <citation type="submission" date="2019-05" db="EMBL/GenBank/DDBJ databases">
        <title>Burkholderia sp. DHOD12, isolated from subtropical forest soil.</title>
        <authorList>
            <person name="Gao Z.-H."/>
            <person name="Qiu L.-H."/>
        </authorList>
    </citation>
    <scope>NUCLEOTIDE SEQUENCE [LARGE SCALE GENOMIC DNA]</scope>
    <source>
        <strain evidence="1 2">DHOD12</strain>
    </source>
</reference>
<dbReference type="NCBIfam" id="TIGR03222">
    <property type="entry name" value="benzo_boxC"/>
    <property type="match status" value="1"/>
</dbReference>
<dbReference type="CDD" id="cd06558">
    <property type="entry name" value="crotonase-like"/>
    <property type="match status" value="1"/>
</dbReference>
<dbReference type="PANTHER" id="PTHR11941:SF54">
    <property type="entry name" value="ENOYL-COA HYDRATASE, MITOCHONDRIAL"/>
    <property type="match status" value="1"/>
</dbReference>
<dbReference type="PANTHER" id="PTHR11941">
    <property type="entry name" value="ENOYL-COA HYDRATASE-RELATED"/>
    <property type="match status" value="1"/>
</dbReference>
<dbReference type="OrthoDB" id="7234377at2"/>
<proteinExistence type="predicted"/>
<sequence length="553" mass="60903">MSAPQSRVDYRTDPSQYRHWKLTFDGPVATLGIDIAEDGGIRDGYKLKLNSYDLGVDIELHDALQRIRFEHPEVRSVVVTSLKDRVFCSGANIFMLGLSSHAWKVNFCKFTNETRNGMEDSSRESGLKFVAAVNGSCAGGGYELAMACDEIWLVDDRSSSVALPEVPLLGVLPGTGGLTRLTDKRRVRHDHADIFCTVVEGIRGERAKAWRLVDEVVKPNQFEQAIHARALELAAQSDRPAEAKGIALTRIERTEREDSLAYDTVDVTIDRAKRTATFTAKAPAGAPPADIDAIVAAGANWWPLKFARELDDAILSMRTNELDIGTWIFKTAGDAKTVLAADASLMAHRDHWFVRETIGMLRRTLARIDVSSRSLFALIEPGSCFAGTFAELAFAADRSYMAALPANEDEEPAITLSEVNFGLYPMVTRQSRLARRFYDEAVPLDAARATIGQPIKPAEAERLGLVTAAPDDLDWADEIRIALEERAAMSPDALTGLEANLRFNGPETMETRIFGRLSAWQNWIFNRPNAVGEKGALKVYGKGAKAQFDAARV</sequence>
<dbReference type="RefSeq" id="WP_137332587.1">
    <property type="nucleotide sequence ID" value="NZ_CP040077.1"/>
</dbReference>
<dbReference type="SUPFAM" id="SSF52096">
    <property type="entry name" value="ClpP/crotonase"/>
    <property type="match status" value="2"/>
</dbReference>
<dbReference type="Pfam" id="PF00378">
    <property type="entry name" value="ECH_1"/>
    <property type="match status" value="1"/>
</dbReference>
<dbReference type="InterPro" id="IPR001753">
    <property type="entry name" value="Enoyl-CoA_hydra/iso"/>
</dbReference>
<organism evidence="1 2">
    <name type="scientific">Trinickia violacea</name>
    <dbReference type="NCBI Taxonomy" id="2571746"/>
    <lineage>
        <taxon>Bacteria</taxon>
        <taxon>Pseudomonadati</taxon>
        <taxon>Pseudomonadota</taxon>
        <taxon>Betaproteobacteria</taxon>
        <taxon>Burkholderiales</taxon>
        <taxon>Burkholderiaceae</taxon>
        <taxon>Trinickia</taxon>
    </lineage>
</organism>
<name>A0A4P8IRF7_9BURK</name>
<dbReference type="Gene3D" id="3.90.226.10">
    <property type="entry name" value="2-enoyl-CoA Hydratase, Chain A, domain 1"/>
    <property type="match status" value="2"/>
</dbReference>
<evidence type="ECO:0000313" key="2">
    <source>
        <dbReference type="Proteomes" id="UP000298656"/>
    </source>
</evidence>
<keyword evidence="1" id="KW-0456">Lyase</keyword>
<dbReference type="EMBL" id="CP040077">
    <property type="protein sequence ID" value="QCP49763.1"/>
    <property type="molecule type" value="Genomic_DNA"/>
</dbReference>
<dbReference type="GO" id="GO:0016829">
    <property type="term" value="F:lyase activity"/>
    <property type="evidence" value="ECO:0007669"/>
    <property type="project" value="UniProtKB-KW"/>
</dbReference>
<dbReference type="GO" id="GO:0006635">
    <property type="term" value="P:fatty acid beta-oxidation"/>
    <property type="evidence" value="ECO:0007669"/>
    <property type="project" value="TreeGrafter"/>
</dbReference>
<gene>
    <name evidence="1" type="ORF">FAZ95_11610</name>
</gene>
<dbReference type="InterPro" id="IPR017633">
    <property type="entry name" value="Benz-CoA_dihydrodiol_lyase"/>
</dbReference>